<dbReference type="InterPro" id="IPR020578">
    <property type="entry name" value="Aminotrans_V_PyrdxlP_BS"/>
</dbReference>
<evidence type="ECO:0000256" key="7">
    <source>
        <dbReference type="ARBA" id="ARBA00023004"/>
    </source>
</evidence>
<keyword evidence="5" id="KW-0479">Metal-binding</keyword>
<dbReference type="EC" id="2.8.1.7" evidence="3"/>
<keyword evidence="6" id="KW-0663">Pyridoxal phosphate</keyword>
<dbReference type="InterPro" id="IPR016454">
    <property type="entry name" value="Cysteine_dSase"/>
</dbReference>
<evidence type="ECO:0000313" key="13">
    <source>
        <dbReference type="Proteomes" id="UP000886689"/>
    </source>
</evidence>
<name>A0A9D7PQ98_9PROT</name>
<protein>
    <recommendedName>
        <fullName evidence="3">cysteine desulfurase</fullName>
        <ecNumber evidence="3">2.8.1.7</ecNumber>
    </recommendedName>
</protein>
<evidence type="ECO:0000256" key="4">
    <source>
        <dbReference type="ARBA" id="ARBA00022679"/>
    </source>
</evidence>
<dbReference type="PANTHER" id="PTHR11601:SF34">
    <property type="entry name" value="CYSTEINE DESULFURASE"/>
    <property type="match status" value="1"/>
</dbReference>
<evidence type="ECO:0000256" key="5">
    <source>
        <dbReference type="ARBA" id="ARBA00022723"/>
    </source>
</evidence>
<dbReference type="GO" id="GO:0051536">
    <property type="term" value="F:iron-sulfur cluster binding"/>
    <property type="evidence" value="ECO:0007669"/>
    <property type="project" value="UniProtKB-KW"/>
</dbReference>
<keyword evidence="4" id="KW-0808">Transferase</keyword>
<comment type="similarity">
    <text evidence="2">Belongs to the class-V pyridoxal-phosphate-dependent aminotransferase family. NifS/IscS subfamily.</text>
</comment>
<evidence type="ECO:0000256" key="6">
    <source>
        <dbReference type="ARBA" id="ARBA00022898"/>
    </source>
</evidence>
<dbReference type="InterPro" id="IPR015424">
    <property type="entry name" value="PyrdxlP-dep_Trfase"/>
</dbReference>
<dbReference type="Gene3D" id="3.90.1150.10">
    <property type="entry name" value="Aspartate Aminotransferase, domain 1"/>
    <property type="match status" value="1"/>
</dbReference>
<evidence type="ECO:0000256" key="10">
    <source>
        <dbReference type="RuleBase" id="RU004504"/>
    </source>
</evidence>
<evidence type="ECO:0000256" key="2">
    <source>
        <dbReference type="ARBA" id="ARBA00006490"/>
    </source>
</evidence>
<dbReference type="InterPro" id="IPR015421">
    <property type="entry name" value="PyrdxlP-dep_Trfase_major"/>
</dbReference>
<dbReference type="SUPFAM" id="SSF53383">
    <property type="entry name" value="PLP-dependent transferases"/>
    <property type="match status" value="1"/>
</dbReference>
<dbReference type="GO" id="GO:0031071">
    <property type="term" value="F:cysteine desulfurase activity"/>
    <property type="evidence" value="ECO:0007669"/>
    <property type="project" value="UniProtKB-EC"/>
</dbReference>
<evidence type="ECO:0000256" key="9">
    <source>
        <dbReference type="ARBA" id="ARBA00050776"/>
    </source>
</evidence>
<proteinExistence type="inferred from homology"/>
<dbReference type="Gene3D" id="1.10.260.50">
    <property type="match status" value="1"/>
</dbReference>
<dbReference type="PIRSF" id="PIRSF005572">
    <property type="entry name" value="NifS"/>
    <property type="match status" value="1"/>
</dbReference>
<keyword evidence="8" id="KW-0411">Iron-sulfur</keyword>
<gene>
    <name evidence="12" type="ORF">IPL58_01015</name>
</gene>
<reference evidence="12" key="1">
    <citation type="submission" date="2020-10" db="EMBL/GenBank/DDBJ databases">
        <title>Connecting structure to function with the recovery of over 1000 high-quality activated sludge metagenome-assembled genomes encoding full-length rRNA genes using long-read sequencing.</title>
        <authorList>
            <person name="Singleton C.M."/>
            <person name="Petriglieri F."/>
            <person name="Kristensen J.M."/>
            <person name="Kirkegaard R.H."/>
            <person name="Michaelsen T.Y."/>
            <person name="Andersen M.H."/>
            <person name="Karst S.M."/>
            <person name="Dueholm M.S."/>
            <person name="Nielsen P.H."/>
            <person name="Albertsen M."/>
        </authorList>
    </citation>
    <scope>NUCLEOTIDE SEQUENCE</scope>
    <source>
        <strain evidence="12">Hirt_18-Q3-R61-65_BATAC.395</strain>
    </source>
</reference>
<sequence>MFAPVYLDHNATTPLDAAVLEAMLPWLQSQFGNPSSRHEYGRAARRAVDDARQQVAEAVGAHPTEVVFTSGGSEANNLFIKGAAACLKPGLLAVSAIEHPCIIKPADQLTKLGWQVERVGVDAAGRVESNSWKEVLAQQPRLLSVMRANNETGVLQEIETLAGAALPTGAWFHTDAVQALGKLPISFREWNRAGVHAMTISAHKIGGPKGAAALVLDKRVELAPLIAGGGHERGLRSGTENVPAIVGFGVAAMLAVAREAETSLRLEKLRDQLEAGLVTIGARLFGAAAQRLPNTSYFALPDIDGETLVGKLDREGFAVASGAACSSANPEPSHVLSAMGVAPELSRGAVRVSLGYATTQKEIEDFLNTLQSTVVGLQQMTSFRRDAA</sequence>
<evidence type="ECO:0000313" key="12">
    <source>
        <dbReference type="EMBL" id="MBK8522823.1"/>
    </source>
</evidence>
<evidence type="ECO:0000256" key="8">
    <source>
        <dbReference type="ARBA" id="ARBA00023014"/>
    </source>
</evidence>
<dbReference type="PANTHER" id="PTHR11601">
    <property type="entry name" value="CYSTEINE DESULFURYLASE FAMILY MEMBER"/>
    <property type="match status" value="1"/>
</dbReference>
<dbReference type="AlphaFoldDB" id="A0A9D7PQ98"/>
<dbReference type="Proteomes" id="UP000886689">
    <property type="component" value="Unassembled WGS sequence"/>
</dbReference>
<dbReference type="GO" id="GO:0046872">
    <property type="term" value="F:metal ion binding"/>
    <property type="evidence" value="ECO:0007669"/>
    <property type="project" value="UniProtKB-KW"/>
</dbReference>
<comment type="caution">
    <text evidence="12">The sequence shown here is derived from an EMBL/GenBank/DDBJ whole genome shotgun (WGS) entry which is preliminary data.</text>
</comment>
<evidence type="ECO:0000259" key="11">
    <source>
        <dbReference type="Pfam" id="PF00266"/>
    </source>
</evidence>
<organism evidence="12 13">
    <name type="scientific">Candidatus Proximibacter danicus</name>
    <dbReference type="NCBI Taxonomy" id="2954365"/>
    <lineage>
        <taxon>Bacteria</taxon>
        <taxon>Pseudomonadati</taxon>
        <taxon>Pseudomonadota</taxon>
        <taxon>Betaproteobacteria</taxon>
        <taxon>Candidatus Proximibacter</taxon>
    </lineage>
</organism>
<accession>A0A9D7PQ98</accession>
<evidence type="ECO:0000256" key="1">
    <source>
        <dbReference type="ARBA" id="ARBA00001933"/>
    </source>
</evidence>
<evidence type="ECO:0000256" key="3">
    <source>
        <dbReference type="ARBA" id="ARBA00012239"/>
    </source>
</evidence>
<keyword evidence="7" id="KW-0408">Iron</keyword>
<dbReference type="Pfam" id="PF00266">
    <property type="entry name" value="Aminotran_5"/>
    <property type="match status" value="1"/>
</dbReference>
<comment type="cofactor">
    <cofactor evidence="1 10">
        <name>pyridoxal 5'-phosphate</name>
        <dbReference type="ChEBI" id="CHEBI:597326"/>
    </cofactor>
</comment>
<comment type="catalytic activity">
    <reaction evidence="9">
        <text>(sulfur carrier)-H + L-cysteine = (sulfur carrier)-SH + L-alanine</text>
        <dbReference type="Rhea" id="RHEA:43892"/>
        <dbReference type="Rhea" id="RHEA-COMP:14737"/>
        <dbReference type="Rhea" id="RHEA-COMP:14739"/>
        <dbReference type="ChEBI" id="CHEBI:29917"/>
        <dbReference type="ChEBI" id="CHEBI:35235"/>
        <dbReference type="ChEBI" id="CHEBI:57972"/>
        <dbReference type="ChEBI" id="CHEBI:64428"/>
        <dbReference type="EC" id="2.8.1.7"/>
    </reaction>
</comment>
<dbReference type="InterPro" id="IPR015422">
    <property type="entry name" value="PyrdxlP-dep_Trfase_small"/>
</dbReference>
<dbReference type="InterPro" id="IPR000192">
    <property type="entry name" value="Aminotrans_V_dom"/>
</dbReference>
<dbReference type="PROSITE" id="PS00595">
    <property type="entry name" value="AA_TRANSFER_CLASS_5"/>
    <property type="match status" value="1"/>
</dbReference>
<dbReference type="EMBL" id="JADJUC010000001">
    <property type="protein sequence ID" value="MBK8522823.1"/>
    <property type="molecule type" value="Genomic_DNA"/>
</dbReference>
<dbReference type="Gene3D" id="3.40.640.10">
    <property type="entry name" value="Type I PLP-dependent aspartate aminotransferase-like (Major domain)"/>
    <property type="match status" value="1"/>
</dbReference>
<feature type="domain" description="Aminotransferase class V" evidence="11">
    <location>
        <begin position="5"/>
        <end position="366"/>
    </location>
</feature>